<comment type="function">
    <text evidence="1">Plays a critical role in eye formation by regulating the initial specification of retinal cells and/or their subsequent proliferation.</text>
</comment>
<feature type="DNA-binding region" description="Homeobox" evidence="7">
    <location>
        <begin position="234"/>
        <end position="264"/>
    </location>
</feature>
<evidence type="ECO:0000259" key="10">
    <source>
        <dbReference type="PROSITE" id="PS50071"/>
    </source>
</evidence>
<keyword evidence="6" id="KW-0804">Transcription</keyword>
<evidence type="ECO:0000256" key="9">
    <source>
        <dbReference type="SAM" id="MobiDB-lite"/>
    </source>
</evidence>
<dbReference type="GO" id="GO:0000981">
    <property type="term" value="F:DNA-binding transcription factor activity, RNA polymerase II-specific"/>
    <property type="evidence" value="ECO:0007669"/>
    <property type="project" value="InterPro"/>
</dbReference>
<feature type="region of interest" description="Disordered" evidence="9">
    <location>
        <begin position="1"/>
        <end position="63"/>
    </location>
</feature>
<dbReference type="EMBL" id="SRMA01027333">
    <property type="protein sequence ID" value="TRY55226.1"/>
    <property type="molecule type" value="Genomic_DNA"/>
</dbReference>
<keyword evidence="4" id="KW-0217">Developmental protein</keyword>
<comment type="subcellular location">
    <subcellularLocation>
        <location evidence="2 7 8">Nucleus</location>
    </subcellularLocation>
</comment>
<keyword evidence="5" id="KW-0805">Transcription regulation</keyword>
<dbReference type="PROSITE" id="PS50071">
    <property type="entry name" value="HOMEOBOX_2"/>
    <property type="match status" value="1"/>
</dbReference>
<evidence type="ECO:0000259" key="11">
    <source>
        <dbReference type="PROSITE" id="PS50803"/>
    </source>
</evidence>
<dbReference type="Proteomes" id="UP000316079">
    <property type="component" value="Unassembled WGS sequence"/>
</dbReference>
<dbReference type="InterPro" id="IPR009057">
    <property type="entry name" value="Homeodomain-like_sf"/>
</dbReference>
<keyword evidence="13" id="KW-1185">Reference proteome</keyword>
<sequence length="402" mass="44603">MTVGSGHTSPDEVGQEPNERHGSTEMDYETPSSEIDRANASRPGPDRFGSRPEFGSYPTPLHGQTWLSGPDQKLVFVGFGRFLDPAEAGLPLREVWMHLSPDTMNMVENSCLSTENYPELGKAGAVSGLSGGRVHSIDVILGFSKDAEPLLDPLGAMHTQREDTQELGEEKEGASDPFSHLHALSDGTQQAPYHDSGLFSTQKCEADLADLRSNVESDSHSPEATDEDQPKKKHRRNRTTFTTYQLHELERAFEKSHYPDNRRAKWRRQEKMDAGSMKLHDSPIHSFNRPPMPPNMAPMTNSLPLDPWMPSPLSSGPPMHTLGFMGPGQSLQNPYTGHPGFLNSTPSGMVQGIQQMAPPSYQCPPVYNEKYPMEDVDRSSSIAALRMKAKEHIQSMDKTWQP</sequence>
<evidence type="ECO:0000256" key="1">
    <source>
        <dbReference type="ARBA" id="ARBA00003750"/>
    </source>
</evidence>
<keyword evidence="7 8" id="KW-0238">DNA-binding</keyword>
<organism evidence="12 13">
    <name type="scientific">Danionella cerebrum</name>
    <dbReference type="NCBI Taxonomy" id="2873325"/>
    <lineage>
        <taxon>Eukaryota</taxon>
        <taxon>Metazoa</taxon>
        <taxon>Chordata</taxon>
        <taxon>Craniata</taxon>
        <taxon>Vertebrata</taxon>
        <taxon>Euteleostomi</taxon>
        <taxon>Actinopterygii</taxon>
        <taxon>Neopterygii</taxon>
        <taxon>Teleostei</taxon>
        <taxon>Ostariophysi</taxon>
        <taxon>Cypriniformes</taxon>
        <taxon>Danionidae</taxon>
        <taxon>Danioninae</taxon>
        <taxon>Danionella</taxon>
    </lineage>
</organism>
<evidence type="ECO:0000256" key="2">
    <source>
        <dbReference type="ARBA" id="ARBA00004123"/>
    </source>
</evidence>
<proteinExistence type="inferred from homology"/>
<dbReference type="GO" id="GO:0005634">
    <property type="term" value="C:nucleus"/>
    <property type="evidence" value="ECO:0007669"/>
    <property type="project" value="UniProtKB-SubCell"/>
</dbReference>
<evidence type="ECO:0000313" key="13">
    <source>
        <dbReference type="Proteomes" id="UP000316079"/>
    </source>
</evidence>
<feature type="domain" description="Homeobox" evidence="10">
    <location>
        <begin position="232"/>
        <end position="263"/>
    </location>
</feature>
<dbReference type="GO" id="GO:0000978">
    <property type="term" value="F:RNA polymerase II cis-regulatory region sequence-specific DNA binding"/>
    <property type="evidence" value="ECO:0007669"/>
    <property type="project" value="TreeGrafter"/>
</dbReference>
<dbReference type="AlphaFoldDB" id="A0A553MPX5"/>
<dbReference type="SUPFAM" id="SSF46689">
    <property type="entry name" value="Homeodomain-like"/>
    <property type="match status" value="1"/>
</dbReference>
<evidence type="ECO:0000313" key="12">
    <source>
        <dbReference type="EMBL" id="TRY55226.1"/>
    </source>
</evidence>
<dbReference type="Gene3D" id="1.10.10.60">
    <property type="entry name" value="Homeodomain-like"/>
    <property type="match status" value="1"/>
</dbReference>
<evidence type="ECO:0000256" key="4">
    <source>
        <dbReference type="ARBA" id="ARBA00022473"/>
    </source>
</evidence>
<evidence type="ECO:0000256" key="3">
    <source>
        <dbReference type="ARBA" id="ARBA00006503"/>
    </source>
</evidence>
<keyword evidence="7 8" id="KW-0371">Homeobox</keyword>
<evidence type="ECO:0000256" key="8">
    <source>
        <dbReference type="RuleBase" id="RU000682"/>
    </source>
</evidence>
<dbReference type="PANTHER" id="PTHR46271:SF2">
    <property type="entry name" value="RETINA AND ANTERIOR NEURAL FOLD HOMEOBOX PROTEIN 2"/>
    <property type="match status" value="1"/>
</dbReference>
<protein>
    <recommendedName>
        <fullName evidence="14">OAR domain-containing protein</fullName>
    </recommendedName>
</protein>
<keyword evidence="7 8" id="KW-0539">Nucleus</keyword>
<gene>
    <name evidence="12" type="ORF">DNTS_032688</name>
</gene>
<dbReference type="PANTHER" id="PTHR46271">
    <property type="entry name" value="HOMEOBOX PROTEIN, PUTATIVE-RELATED"/>
    <property type="match status" value="1"/>
</dbReference>
<dbReference type="CDD" id="cd00086">
    <property type="entry name" value="homeodomain"/>
    <property type="match status" value="1"/>
</dbReference>
<dbReference type="InterPro" id="IPR001356">
    <property type="entry name" value="HD"/>
</dbReference>
<dbReference type="PROSITE" id="PS50803">
    <property type="entry name" value="OAR"/>
    <property type="match status" value="1"/>
</dbReference>
<dbReference type="OrthoDB" id="6159439at2759"/>
<evidence type="ECO:0000256" key="5">
    <source>
        <dbReference type="ARBA" id="ARBA00023015"/>
    </source>
</evidence>
<feature type="region of interest" description="Disordered" evidence="9">
    <location>
        <begin position="213"/>
        <end position="237"/>
    </location>
</feature>
<feature type="domain" description="OAR" evidence="11">
    <location>
        <begin position="380"/>
        <end position="393"/>
    </location>
</feature>
<feature type="compositionally biased region" description="Basic and acidic residues" evidence="9">
    <location>
        <begin position="34"/>
        <end position="50"/>
    </location>
</feature>
<dbReference type="Pfam" id="PF00046">
    <property type="entry name" value="Homeodomain"/>
    <property type="match status" value="1"/>
</dbReference>
<dbReference type="InterPro" id="IPR043562">
    <property type="entry name" value="RAX/RAX2"/>
</dbReference>
<comment type="similarity">
    <text evidence="3">Belongs to the paired homeobox family. Bicoid subfamily.</text>
</comment>
<dbReference type="GO" id="GO:0045944">
    <property type="term" value="P:positive regulation of transcription by RNA polymerase II"/>
    <property type="evidence" value="ECO:0007669"/>
    <property type="project" value="InterPro"/>
</dbReference>
<name>A0A553MPX5_9TELE</name>
<feature type="compositionally biased region" description="Basic and acidic residues" evidence="9">
    <location>
        <begin position="213"/>
        <end position="223"/>
    </location>
</feature>
<evidence type="ECO:0000256" key="7">
    <source>
        <dbReference type="PROSITE-ProRule" id="PRU00108"/>
    </source>
</evidence>
<evidence type="ECO:0000256" key="6">
    <source>
        <dbReference type="ARBA" id="ARBA00023163"/>
    </source>
</evidence>
<dbReference type="InterPro" id="IPR003654">
    <property type="entry name" value="OAR_dom"/>
</dbReference>
<accession>A0A553MPX5</accession>
<dbReference type="SMART" id="SM00389">
    <property type="entry name" value="HOX"/>
    <property type="match status" value="1"/>
</dbReference>
<feature type="non-terminal residue" evidence="12">
    <location>
        <position position="402"/>
    </location>
</feature>
<reference evidence="12 13" key="1">
    <citation type="journal article" date="2019" name="Sci. Data">
        <title>Hybrid genome assembly and annotation of Danionella translucida.</title>
        <authorList>
            <person name="Kadobianskyi M."/>
            <person name="Schulze L."/>
            <person name="Schuelke M."/>
            <person name="Judkewitz B."/>
        </authorList>
    </citation>
    <scope>NUCLEOTIDE SEQUENCE [LARGE SCALE GENOMIC DNA]</scope>
    <source>
        <strain evidence="12 13">Bolton</strain>
    </source>
</reference>
<dbReference type="Pfam" id="PF03826">
    <property type="entry name" value="OAR"/>
    <property type="match status" value="1"/>
</dbReference>
<comment type="caution">
    <text evidence="12">The sequence shown here is derived from an EMBL/GenBank/DDBJ whole genome shotgun (WGS) entry which is preliminary data.</text>
</comment>
<evidence type="ECO:0008006" key="14">
    <source>
        <dbReference type="Google" id="ProtNLM"/>
    </source>
</evidence>